<dbReference type="InterPro" id="IPR036679">
    <property type="entry name" value="FlgN-like_sf"/>
</dbReference>
<protein>
    <submittedName>
        <fullName evidence="5">FlgN protein</fullName>
    </submittedName>
</protein>
<evidence type="ECO:0000256" key="1">
    <source>
        <dbReference type="ARBA" id="ARBA00002397"/>
    </source>
</evidence>
<dbReference type="AlphaFoldDB" id="A0A7Z0VHC2"/>
<evidence type="ECO:0000256" key="2">
    <source>
        <dbReference type="ARBA" id="ARBA00007703"/>
    </source>
</evidence>
<dbReference type="InterPro" id="IPR007809">
    <property type="entry name" value="FlgN-like"/>
</dbReference>
<comment type="caution">
    <text evidence="5">The sequence shown here is derived from an EMBL/GenBank/DDBJ whole genome shotgun (WGS) entry which is preliminary data.</text>
</comment>
<evidence type="ECO:0000256" key="3">
    <source>
        <dbReference type="ARBA" id="ARBA00022795"/>
    </source>
</evidence>
<reference evidence="5 6" key="1">
    <citation type="submission" date="2016-06" db="EMBL/GenBank/DDBJ databases">
        <title>Genome sequence of endosymbiont of Candidatus Endolucinida thiodiazotropha.</title>
        <authorList>
            <person name="Poehlein A."/>
            <person name="Koenig S."/>
            <person name="Heiden S.E."/>
            <person name="Thuermer A."/>
            <person name="Voget S."/>
            <person name="Daniel R."/>
            <person name="Markert S."/>
            <person name="Gros O."/>
            <person name="Schweder T."/>
        </authorList>
    </citation>
    <scope>NUCLEOTIDE SEQUENCE [LARGE SCALE GENOMIC DNA]</scope>
    <source>
        <strain evidence="5 6">COS</strain>
    </source>
</reference>
<comment type="similarity">
    <text evidence="2">Belongs to the FlgN family.</text>
</comment>
<dbReference type="Pfam" id="PF05130">
    <property type="entry name" value="FlgN"/>
    <property type="match status" value="1"/>
</dbReference>
<dbReference type="RefSeq" id="WP_069128463.1">
    <property type="nucleotide sequence ID" value="NZ_MARB01000047.1"/>
</dbReference>
<sequence length="161" mass="18072">MSNPSEACSDFVEILHNEIEQSQRLLDLLRSEYTLLQKGSPQALQALITEKREQLKQVEAAVATHNRFLEQQGFGTDRQGTETYIQQCSNLESTSETWHRFITLLEACHKQNEINGGAVQLNQRHVSQTLDILKGISQRDKTYGPSGESKPNTTSKSLGKA</sequence>
<feature type="region of interest" description="Disordered" evidence="4">
    <location>
        <begin position="137"/>
        <end position="161"/>
    </location>
</feature>
<evidence type="ECO:0000256" key="4">
    <source>
        <dbReference type="SAM" id="MobiDB-lite"/>
    </source>
</evidence>
<proteinExistence type="inferred from homology"/>
<keyword evidence="6" id="KW-1185">Reference proteome</keyword>
<feature type="compositionally biased region" description="Polar residues" evidence="4">
    <location>
        <begin position="149"/>
        <end position="161"/>
    </location>
</feature>
<dbReference type="SUPFAM" id="SSF140566">
    <property type="entry name" value="FlgN-like"/>
    <property type="match status" value="1"/>
</dbReference>
<comment type="function">
    <text evidence="1">Required for the efficient initiation of filament assembly.</text>
</comment>
<dbReference type="OrthoDB" id="5298520at2"/>
<dbReference type="Gene3D" id="1.20.58.300">
    <property type="entry name" value="FlgN-like"/>
    <property type="match status" value="1"/>
</dbReference>
<dbReference type="GO" id="GO:0044780">
    <property type="term" value="P:bacterial-type flagellum assembly"/>
    <property type="evidence" value="ECO:0007669"/>
    <property type="project" value="InterPro"/>
</dbReference>
<organism evidence="5 6">
    <name type="scientific">Candidatus Thiodiazotropha endolucinida</name>
    <dbReference type="NCBI Taxonomy" id="1655433"/>
    <lineage>
        <taxon>Bacteria</taxon>
        <taxon>Pseudomonadati</taxon>
        <taxon>Pseudomonadota</taxon>
        <taxon>Gammaproteobacteria</taxon>
        <taxon>Chromatiales</taxon>
        <taxon>Sedimenticolaceae</taxon>
        <taxon>Candidatus Thiodiazotropha</taxon>
    </lineage>
</organism>
<evidence type="ECO:0000313" key="5">
    <source>
        <dbReference type="EMBL" id="ODJ85605.1"/>
    </source>
</evidence>
<dbReference type="EMBL" id="MARB01000047">
    <property type="protein sequence ID" value="ODJ85605.1"/>
    <property type="molecule type" value="Genomic_DNA"/>
</dbReference>
<keyword evidence="3" id="KW-1005">Bacterial flagellum biogenesis</keyword>
<accession>A0A7Z0VHC2</accession>
<name>A0A7Z0VHC2_9GAMM</name>
<dbReference type="Proteomes" id="UP000094769">
    <property type="component" value="Unassembled WGS sequence"/>
</dbReference>
<gene>
    <name evidence="5" type="ORF">CODIS_41810</name>
</gene>
<evidence type="ECO:0000313" key="6">
    <source>
        <dbReference type="Proteomes" id="UP000094769"/>
    </source>
</evidence>